<evidence type="ECO:0008006" key="4">
    <source>
        <dbReference type="Google" id="ProtNLM"/>
    </source>
</evidence>
<organism evidence="2 3">
    <name type="scientific">Agaricus bisporus var. burnettii (strain JB137-S8 / ATCC MYA-4627 / FGSC 10392)</name>
    <name type="common">White button mushroom</name>
    <dbReference type="NCBI Taxonomy" id="597362"/>
    <lineage>
        <taxon>Eukaryota</taxon>
        <taxon>Fungi</taxon>
        <taxon>Dikarya</taxon>
        <taxon>Basidiomycota</taxon>
        <taxon>Agaricomycotina</taxon>
        <taxon>Agaricomycetes</taxon>
        <taxon>Agaricomycetidae</taxon>
        <taxon>Agaricales</taxon>
        <taxon>Agaricineae</taxon>
        <taxon>Agaricaceae</taxon>
        <taxon>Agaricus</taxon>
    </lineage>
</organism>
<proteinExistence type="predicted"/>
<dbReference type="KEGG" id="abp:AGABI1DRAFT63795"/>
<dbReference type="HOGENOM" id="CLU_053381_7_2_1"/>
<feature type="signal peptide" evidence="1">
    <location>
        <begin position="1"/>
        <end position="17"/>
    </location>
</feature>
<dbReference type="PANTHER" id="PTHR34883">
    <property type="entry name" value="SERINE-RICH PROTEIN, PUTATIVE-RELATED-RELATED"/>
    <property type="match status" value="1"/>
</dbReference>
<keyword evidence="1" id="KW-0732">Signal</keyword>
<protein>
    <recommendedName>
        <fullName evidence="4">Phytocyanin domain-containing protein</fullName>
    </recommendedName>
</protein>
<reference evidence="3" key="1">
    <citation type="journal article" date="2012" name="Proc. Natl. Acad. Sci. U.S.A.">
        <title>Genome sequence of the button mushroom Agaricus bisporus reveals mechanisms governing adaptation to a humic-rich ecological niche.</title>
        <authorList>
            <person name="Morin E."/>
            <person name="Kohler A."/>
            <person name="Baker A.R."/>
            <person name="Foulongne-Oriol M."/>
            <person name="Lombard V."/>
            <person name="Nagy L.G."/>
            <person name="Ohm R.A."/>
            <person name="Patyshakuliyeva A."/>
            <person name="Brun A."/>
            <person name="Aerts A.L."/>
            <person name="Bailey A.M."/>
            <person name="Billette C."/>
            <person name="Coutinho P.M."/>
            <person name="Deakin G."/>
            <person name="Doddapaneni H."/>
            <person name="Floudas D."/>
            <person name="Grimwood J."/>
            <person name="Hilden K."/>
            <person name="Kuees U."/>
            <person name="LaButti K.M."/>
            <person name="Lapidus A."/>
            <person name="Lindquist E.A."/>
            <person name="Lucas S.M."/>
            <person name="Murat C."/>
            <person name="Riley R.W."/>
            <person name="Salamov A.A."/>
            <person name="Schmutz J."/>
            <person name="Subramanian V."/>
            <person name="Woesten H.A.B."/>
            <person name="Xu J."/>
            <person name="Eastwood D.C."/>
            <person name="Foster G.D."/>
            <person name="Sonnenberg A.S."/>
            <person name="Cullen D."/>
            <person name="de Vries R.P."/>
            <person name="Lundell T."/>
            <person name="Hibbett D.S."/>
            <person name="Henrissat B."/>
            <person name="Burton K.S."/>
            <person name="Kerrigan R.W."/>
            <person name="Challen M.P."/>
            <person name="Grigoriev I.V."/>
            <person name="Martin F."/>
        </authorList>
    </citation>
    <scope>NUCLEOTIDE SEQUENCE [LARGE SCALE GENOMIC DNA]</scope>
    <source>
        <strain evidence="3">JB137-S8 / ATCC MYA-4627 / FGSC 10392</strain>
    </source>
</reference>
<dbReference type="eggNOG" id="ENOG502S40X">
    <property type="taxonomic scope" value="Eukaryota"/>
</dbReference>
<accession>K5WKX5</accession>
<dbReference type="OrthoDB" id="1921208at2759"/>
<dbReference type="SUPFAM" id="SSF49503">
    <property type="entry name" value="Cupredoxins"/>
    <property type="match status" value="1"/>
</dbReference>
<dbReference type="InterPro" id="IPR052953">
    <property type="entry name" value="Ser-rich/MCO-related"/>
</dbReference>
<gene>
    <name evidence="2" type="ORF">AGABI1DRAFT_63795</name>
</gene>
<dbReference type="RefSeq" id="XP_007333324.1">
    <property type="nucleotide sequence ID" value="XM_007333262.1"/>
</dbReference>
<evidence type="ECO:0000313" key="3">
    <source>
        <dbReference type="Proteomes" id="UP000008493"/>
    </source>
</evidence>
<evidence type="ECO:0000313" key="2">
    <source>
        <dbReference type="EMBL" id="EKM75961.1"/>
    </source>
</evidence>
<dbReference type="Proteomes" id="UP000008493">
    <property type="component" value="Unassembled WGS sequence"/>
</dbReference>
<dbReference type="PANTHER" id="PTHR34883:SF15">
    <property type="entry name" value="EXTRACELLULAR SERINE-RICH PROTEIN"/>
    <property type="match status" value="1"/>
</dbReference>
<dbReference type="OMA" id="FANGCTP"/>
<sequence>MIFAISFALASALVTSAADFNVTVGANNQLVFDPTSVTVQNGDTVHFEFVSKNHSATQSTFANPCARADGGVDSGFLNVADNVPSVWSFTVNDASSPFWFHCAQTSPANHCQTGMVFAINPTADKSFDAFHC</sequence>
<dbReference type="GeneID" id="18830457"/>
<dbReference type="InParanoid" id="K5WKX5"/>
<dbReference type="AlphaFoldDB" id="K5WKX5"/>
<feature type="chain" id="PRO_5003890737" description="Phytocyanin domain-containing protein" evidence="1">
    <location>
        <begin position="18"/>
        <end position="132"/>
    </location>
</feature>
<keyword evidence="3" id="KW-1185">Reference proteome</keyword>
<dbReference type="Gene3D" id="2.60.40.420">
    <property type="entry name" value="Cupredoxins - blue copper proteins"/>
    <property type="match status" value="1"/>
</dbReference>
<evidence type="ECO:0000256" key="1">
    <source>
        <dbReference type="SAM" id="SignalP"/>
    </source>
</evidence>
<dbReference type="CDD" id="cd00920">
    <property type="entry name" value="Cupredoxin"/>
    <property type="match status" value="1"/>
</dbReference>
<name>K5WKX5_AGABU</name>
<dbReference type="EMBL" id="JH971406">
    <property type="protein sequence ID" value="EKM75961.1"/>
    <property type="molecule type" value="Genomic_DNA"/>
</dbReference>
<dbReference type="InterPro" id="IPR008972">
    <property type="entry name" value="Cupredoxin"/>
</dbReference>